<gene>
    <name evidence="2" type="ORF">Naga_100147g10</name>
</gene>
<evidence type="ECO:0000256" key="1">
    <source>
        <dbReference type="SAM" id="Phobius"/>
    </source>
</evidence>
<name>W7TL48_9STRA</name>
<evidence type="ECO:0000313" key="2">
    <source>
        <dbReference type="EMBL" id="EWM21429.1"/>
    </source>
</evidence>
<dbReference type="AlphaFoldDB" id="W7TL48"/>
<comment type="caution">
    <text evidence="2">The sequence shown here is derived from an EMBL/GenBank/DDBJ whole genome shotgun (WGS) entry which is preliminary data.</text>
</comment>
<accession>W7TL48</accession>
<proteinExistence type="predicted"/>
<dbReference type="EMBL" id="AZIL01002469">
    <property type="protein sequence ID" value="EWM21429.1"/>
    <property type="molecule type" value="Genomic_DNA"/>
</dbReference>
<keyword evidence="1" id="KW-0472">Membrane</keyword>
<reference evidence="2 3" key="1">
    <citation type="journal article" date="2014" name="Mol. Plant">
        <title>Chromosome Scale Genome Assembly and Transcriptome Profiling of Nannochloropsis gaditana in Nitrogen Depletion.</title>
        <authorList>
            <person name="Corteggiani Carpinelli E."/>
            <person name="Telatin A."/>
            <person name="Vitulo N."/>
            <person name="Forcato C."/>
            <person name="D'Angelo M."/>
            <person name="Schiavon R."/>
            <person name="Vezzi A."/>
            <person name="Giacometti G.M."/>
            <person name="Morosinotto T."/>
            <person name="Valle G."/>
        </authorList>
    </citation>
    <scope>NUCLEOTIDE SEQUENCE [LARGE SCALE GENOMIC DNA]</scope>
    <source>
        <strain evidence="2 3">B-31</strain>
    </source>
</reference>
<sequence>MRDRELATRDNKIAVNQIITECGTSCDTTHQNIHTKVTYISFHAHTEATAQESKKREVMISTFSLATLLLLGLCTTQVAARGYMRTMDAAAYVRDDFNASVAMPLRVKPGRVYEFSTPADTDDDHFVNIQCPQPKKTQKKGFLTYLSYVNSFPDTPVYVYQLGDDYNDNQGAMYSARDEPGYGSLLPLFCSNGVLTVAFNYEGT</sequence>
<organism evidence="2 3">
    <name type="scientific">Nannochloropsis gaditana</name>
    <dbReference type="NCBI Taxonomy" id="72520"/>
    <lineage>
        <taxon>Eukaryota</taxon>
        <taxon>Sar</taxon>
        <taxon>Stramenopiles</taxon>
        <taxon>Ochrophyta</taxon>
        <taxon>Eustigmatophyceae</taxon>
        <taxon>Eustigmatales</taxon>
        <taxon>Monodopsidaceae</taxon>
        <taxon>Nannochloropsis</taxon>
    </lineage>
</organism>
<keyword evidence="1" id="KW-1133">Transmembrane helix</keyword>
<protein>
    <submittedName>
        <fullName evidence="2">Uncharacterized protein</fullName>
    </submittedName>
</protein>
<keyword evidence="1" id="KW-0812">Transmembrane</keyword>
<dbReference type="Proteomes" id="UP000019335">
    <property type="component" value="Unassembled WGS sequence"/>
</dbReference>
<keyword evidence="3" id="KW-1185">Reference proteome</keyword>
<evidence type="ECO:0000313" key="3">
    <source>
        <dbReference type="Proteomes" id="UP000019335"/>
    </source>
</evidence>
<feature type="transmembrane region" description="Helical" evidence="1">
    <location>
        <begin position="58"/>
        <end position="80"/>
    </location>
</feature>